<evidence type="ECO:0000313" key="3">
    <source>
        <dbReference type="Proteomes" id="UP000606786"/>
    </source>
</evidence>
<keyword evidence="3" id="KW-1185">Reference proteome</keyword>
<accession>A0A811VE98</accession>
<evidence type="ECO:0000256" key="1">
    <source>
        <dbReference type="SAM" id="MobiDB-lite"/>
    </source>
</evidence>
<sequence>MLAKHMAELSTLQQYSVDLGPALCLAGSSVKRVTVYKRSENAANSKDNNTDNTDKTGISARSVHSIAKLEKISLDSPLMLQFHHQKEKRISVFTF</sequence>
<protein>
    <submittedName>
        <fullName evidence="2">(Mediterranean fruit fly) hypothetical protein</fullName>
    </submittedName>
</protein>
<dbReference type="EMBL" id="CAJHJT010000056">
    <property type="protein sequence ID" value="CAD7013351.1"/>
    <property type="molecule type" value="Genomic_DNA"/>
</dbReference>
<feature type="region of interest" description="Disordered" evidence="1">
    <location>
        <begin position="40"/>
        <end position="59"/>
    </location>
</feature>
<dbReference type="Proteomes" id="UP000606786">
    <property type="component" value="Unassembled WGS sequence"/>
</dbReference>
<reference evidence="2" key="1">
    <citation type="submission" date="2020-11" db="EMBL/GenBank/DDBJ databases">
        <authorList>
            <person name="Whitehead M."/>
        </authorList>
    </citation>
    <scope>NUCLEOTIDE SEQUENCE</scope>
    <source>
        <strain evidence="2">EGII</strain>
    </source>
</reference>
<gene>
    <name evidence="2" type="ORF">CCAP1982_LOCUS21419</name>
</gene>
<dbReference type="AlphaFoldDB" id="A0A811VE98"/>
<comment type="caution">
    <text evidence="2">The sequence shown here is derived from an EMBL/GenBank/DDBJ whole genome shotgun (WGS) entry which is preliminary data.</text>
</comment>
<organism evidence="2 3">
    <name type="scientific">Ceratitis capitata</name>
    <name type="common">Mediterranean fruit fly</name>
    <name type="synonym">Tephritis capitata</name>
    <dbReference type="NCBI Taxonomy" id="7213"/>
    <lineage>
        <taxon>Eukaryota</taxon>
        <taxon>Metazoa</taxon>
        <taxon>Ecdysozoa</taxon>
        <taxon>Arthropoda</taxon>
        <taxon>Hexapoda</taxon>
        <taxon>Insecta</taxon>
        <taxon>Pterygota</taxon>
        <taxon>Neoptera</taxon>
        <taxon>Endopterygota</taxon>
        <taxon>Diptera</taxon>
        <taxon>Brachycera</taxon>
        <taxon>Muscomorpha</taxon>
        <taxon>Tephritoidea</taxon>
        <taxon>Tephritidae</taxon>
        <taxon>Ceratitis</taxon>
        <taxon>Ceratitis</taxon>
    </lineage>
</organism>
<name>A0A811VE98_CERCA</name>
<evidence type="ECO:0000313" key="2">
    <source>
        <dbReference type="EMBL" id="CAD7013351.1"/>
    </source>
</evidence>
<proteinExistence type="predicted"/>